<evidence type="ECO:0000313" key="4">
    <source>
        <dbReference type="EMBL" id="QSS64668.1"/>
    </source>
</evidence>
<dbReference type="VEuPathDB" id="FungiDB:I7I51_01738"/>
<sequence length="952" mass="106705">MRACTAVVTEISFNHAPNRYRAEIEFISLAEWEEELKLIFGDIELGNQQKGDNSDSAIARAKTTAVYPDTPDILKSSIKELYKTKTRGKGMKGKSKTGGQKGCNGGLRNAKESVGTSMEFWPLIRIVRLYVKAPVLATGAAIVDLPGMQDANAARAAVASRYIEQCSSLWIVAPITRAVDDKTAKTLLSNNFQRQIQMDGTLSAVTFICSKTDDINLSEMVLDFEDIVDEPLSTLETPEISTTLLQENLEALKDERNEIVMSMDDICEEMAAMGCSFSPLKGNDGSPKRNRPSDYYPDFIRHGENATNECGPNDNNMEINDDQPADFVEKRWCDASNKRKLLSHRKKLIDSEIKQVIELLNNARENEKRKQNKLALRCIIERNQAVKAQIRQDFTDGVRQLDEANAEGESFDPSVDFRDYDQVARALPVFCVSSKAYQKLKGRLRRDHAVKAFCNTEETEIPALQAHCLSLTIAQRKSGCQSFLNGLQQLVNSLDLLCSISGSSESLCEERKENNRVFLQSRLDALQLDLENLTGELLAEITSAIKSNIFDKFGFASSQACNEVGNTLEEWHRSRKISPEGLAWNTYKAICRRQGVYKHHDWNSKLIQPMMPILAASWERSFSRLIPKMLSRFAETSYGYVKGLNESLAPRLSARTANPNITLKLKSQLATYQASFKEISSASDAMLNQSHKAANRAFVPIIAAELKEAYEDCGSASGQGVYIRMKNIMTEHVQKGRHEMFRKSTEHVQSELEGTLQAIRNFLALKIEMLFQTIRLDYENAFEKSQTSEEKALNKELKKLLQRNTIFNGTTASTSTSGDVQPGLFSLFSLVNIILYLHPGLSIHVFASEEISITILSLNSWDACRLLPIFQVRAIMRLCILLNALPSYSLPPVFAIQGILDPAFEQGGSHHALCGQFHENFHNRPLILVPTTVILDCAVHYANSFFWVCNFS</sequence>
<evidence type="ECO:0000259" key="3">
    <source>
        <dbReference type="Pfam" id="PF24564"/>
    </source>
</evidence>
<dbReference type="OrthoDB" id="4172309at2759"/>
<gene>
    <name evidence="4" type="ORF">I7I51_01738</name>
</gene>
<dbReference type="InterPro" id="IPR056024">
    <property type="entry name" value="DUF7605"/>
</dbReference>
<organism evidence="4 5">
    <name type="scientific">Ajellomyces capsulatus</name>
    <name type="common">Darling's disease fungus</name>
    <name type="synonym">Histoplasma capsulatum</name>
    <dbReference type="NCBI Taxonomy" id="5037"/>
    <lineage>
        <taxon>Eukaryota</taxon>
        <taxon>Fungi</taxon>
        <taxon>Dikarya</taxon>
        <taxon>Ascomycota</taxon>
        <taxon>Pezizomycotina</taxon>
        <taxon>Eurotiomycetes</taxon>
        <taxon>Eurotiomycetidae</taxon>
        <taxon>Onygenales</taxon>
        <taxon>Ajellomycetaceae</taxon>
        <taxon>Histoplasma</taxon>
    </lineage>
</organism>
<name>A0A8A1MDK0_AJECA</name>
<dbReference type="PANTHER" id="PTHR36681:SF3">
    <property type="entry name" value="NUCLEAR GTPASE, GERMINAL CENTER-ASSOCIATED, TANDEM DUPLICATE 3"/>
    <property type="match status" value="1"/>
</dbReference>
<evidence type="ECO:0000313" key="5">
    <source>
        <dbReference type="Proteomes" id="UP000663671"/>
    </source>
</evidence>
<dbReference type="Proteomes" id="UP000663671">
    <property type="component" value="Chromosome 1"/>
</dbReference>
<proteinExistence type="predicted"/>
<accession>A0A8A1MDK0</accession>
<dbReference type="EMBL" id="CP069114">
    <property type="protein sequence ID" value="QSS64668.1"/>
    <property type="molecule type" value="Genomic_DNA"/>
</dbReference>
<protein>
    <recommendedName>
        <fullName evidence="3">DUF7605 domain-containing protein</fullName>
    </recommendedName>
</protein>
<dbReference type="AlphaFoldDB" id="A0A8A1MDK0"/>
<dbReference type="Pfam" id="PF24564">
    <property type="entry name" value="DUF7605"/>
    <property type="match status" value="1"/>
</dbReference>
<reference evidence="4" key="1">
    <citation type="submission" date="2021-01" db="EMBL/GenBank/DDBJ databases">
        <title>Chromosome-level genome assembly of a human fungal pathogen reveals clustering of transcriptionally co-regulated genes.</title>
        <authorList>
            <person name="Voorhies M."/>
            <person name="Cohen S."/>
            <person name="Shea T.P."/>
            <person name="Petrus S."/>
            <person name="Munoz J.F."/>
            <person name="Poplawski S."/>
            <person name="Goldman W.E."/>
            <person name="Michael T."/>
            <person name="Cuomo C.A."/>
            <person name="Sil A."/>
            <person name="Beyhan S."/>
        </authorList>
    </citation>
    <scope>NUCLEOTIDE SEQUENCE</scope>
    <source>
        <strain evidence="4">WU24</strain>
    </source>
</reference>
<feature type="region of interest" description="Disordered" evidence="2">
    <location>
        <begin position="87"/>
        <end position="108"/>
    </location>
</feature>
<feature type="coiled-coil region" evidence="1">
    <location>
        <begin position="509"/>
        <end position="536"/>
    </location>
</feature>
<evidence type="ECO:0000256" key="1">
    <source>
        <dbReference type="SAM" id="Coils"/>
    </source>
</evidence>
<dbReference type="PANTHER" id="PTHR36681">
    <property type="entry name" value="NUCLEAR GTPASE, GERMINAL CENTER-ASSOCIATED, TANDEM DUPLICATE 3"/>
    <property type="match status" value="1"/>
</dbReference>
<feature type="coiled-coil region" evidence="1">
    <location>
        <begin position="346"/>
        <end position="377"/>
    </location>
</feature>
<evidence type="ECO:0000256" key="2">
    <source>
        <dbReference type="SAM" id="MobiDB-lite"/>
    </source>
</evidence>
<keyword evidence="1" id="KW-0175">Coiled coil</keyword>
<feature type="domain" description="DUF7605" evidence="3">
    <location>
        <begin position="580"/>
        <end position="737"/>
    </location>
</feature>